<proteinExistence type="inferred from homology"/>
<comment type="subcellular location">
    <subcellularLocation>
        <location evidence="15">Cell membrane</location>
        <topology evidence="15">Multi-pass membrane protein</topology>
    </subcellularLocation>
    <subcellularLocation>
        <location evidence="1">Membrane</location>
        <topology evidence="1">Multi-pass membrane protein</topology>
    </subcellularLocation>
</comment>
<dbReference type="SUPFAM" id="SSF46626">
    <property type="entry name" value="Cytochrome c"/>
    <property type="match status" value="1"/>
</dbReference>
<dbReference type="EC" id="7.1.1.9" evidence="16"/>
<evidence type="ECO:0000256" key="5">
    <source>
        <dbReference type="ARBA" id="ARBA00022660"/>
    </source>
</evidence>
<dbReference type="InterPro" id="IPR036909">
    <property type="entry name" value="Cyt_c-like_dom_sf"/>
</dbReference>
<evidence type="ECO:0000256" key="14">
    <source>
        <dbReference type="PROSITE-ProRule" id="PRU00433"/>
    </source>
</evidence>
<dbReference type="GO" id="GO:0042773">
    <property type="term" value="P:ATP synthesis coupled electron transport"/>
    <property type="evidence" value="ECO:0007669"/>
    <property type="project" value="TreeGrafter"/>
</dbReference>
<evidence type="ECO:0000256" key="8">
    <source>
        <dbReference type="ARBA" id="ARBA00022982"/>
    </source>
</evidence>
<evidence type="ECO:0000259" key="20">
    <source>
        <dbReference type="PROSITE" id="PS51007"/>
    </source>
</evidence>
<dbReference type="Pfam" id="PF00034">
    <property type="entry name" value="Cytochrom_C"/>
    <property type="match status" value="1"/>
</dbReference>
<dbReference type="Proteomes" id="UP000276770">
    <property type="component" value="Unassembled WGS sequence"/>
</dbReference>
<dbReference type="SUPFAM" id="SSF81464">
    <property type="entry name" value="Cytochrome c oxidase subunit II-like, transmembrane region"/>
    <property type="match status" value="1"/>
</dbReference>
<keyword evidence="6 15" id="KW-0812">Transmembrane</keyword>
<dbReference type="Pfam" id="PF02790">
    <property type="entry name" value="COX2_TM"/>
    <property type="match status" value="1"/>
</dbReference>
<protein>
    <recommendedName>
        <fullName evidence="16">Cytochrome c oxidase subunit 2</fullName>
        <ecNumber evidence="16">7.1.1.9</ecNumber>
    </recommendedName>
</protein>
<evidence type="ECO:0000256" key="11">
    <source>
        <dbReference type="ARBA" id="ARBA00023008"/>
    </source>
</evidence>
<keyword evidence="9 17" id="KW-1133">Transmembrane helix</keyword>
<comment type="similarity">
    <text evidence="2 15">Belongs to the cytochrome c oxidase subunit 2 family.</text>
</comment>
<keyword evidence="10 14" id="KW-0408">Iron</keyword>
<dbReference type="InterPro" id="IPR034236">
    <property type="entry name" value="CuRO_CcO_Caa3_II"/>
</dbReference>
<dbReference type="AlphaFoldDB" id="A0A3L7K1Q7"/>
<sequence length="348" mass="39581">MKPLRWLWLFLGSALLLSMGGCSQIEVLNPKGPAARDQFHLFQLTLYLMLAVLAIVIFIYIYFLVKYRWTPERKNVVPRGSAGNKKLEITWTVIPIIILIIIAVPTVQDTYKLSKATAPKQWKDTLMIKVTAHQFWWEFEYPEEGVKTSDVVHIPANRDVVFVITSKDTIHSLWIPQLGGKMDAVPGKTNRLWIKADNTGTYEGKCAELCGAGHAYMLFQVKADSQADFDKWMGQMKQEEVPSTEKEKAGREVFAKTCLSCHAVNDDSFKKMGDSAPNLTGFADHDRIASVLPNTKENLKKWLDDSEKYKPGSKMPPFNMLSKKDKNHLIAYLQSLTRKQDLENGRQK</sequence>
<comment type="function">
    <text evidence="13 16">Subunits I and II form the functional core of the enzyme complex. Electrons originating in cytochrome c are transferred via heme a and Cu(A) to the binuclear center formed by heme a3 and Cu(B).</text>
</comment>
<evidence type="ECO:0000256" key="4">
    <source>
        <dbReference type="ARBA" id="ARBA00022617"/>
    </source>
</evidence>
<evidence type="ECO:0000313" key="22">
    <source>
        <dbReference type="Proteomes" id="UP000276770"/>
    </source>
</evidence>
<feature type="transmembrane region" description="Helical" evidence="17">
    <location>
        <begin position="46"/>
        <end position="65"/>
    </location>
</feature>
<evidence type="ECO:0000256" key="7">
    <source>
        <dbReference type="ARBA" id="ARBA00022723"/>
    </source>
</evidence>
<evidence type="ECO:0000259" key="18">
    <source>
        <dbReference type="PROSITE" id="PS50857"/>
    </source>
</evidence>
<dbReference type="InterPro" id="IPR008972">
    <property type="entry name" value="Cupredoxin"/>
</dbReference>
<dbReference type="RefSeq" id="WP_121679751.1">
    <property type="nucleotide sequence ID" value="NZ_RCVZ01000003.1"/>
</dbReference>
<keyword evidence="3 15" id="KW-0813">Transport</keyword>
<dbReference type="GO" id="GO:0016491">
    <property type="term" value="F:oxidoreductase activity"/>
    <property type="evidence" value="ECO:0007669"/>
    <property type="project" value="UniProtKB-KW"/>
</dbReference>
<evidence type="ECO:0000313" key="21">
    <source>
        <dbReference type="EMBL" id="RLQ96730.1"/>
    </source>
</evidence>
<feature type="transmembrane region" description="Helical" evidence="17">
    <location>
        <begin position="89"/>
        <end position="107"/>
    </location>
</feature>
<evidence type="ECO:0000256" key="17">
    <source>
        <dbReference type="SAM" id="Phobius"/>
    </source>
</evidence>
<dbReference type="SUPFAM" id="SSF49503">
    <property type="entry name" value="Cupredoxins"/>
    <property type="match status" value="1"/>
</dbReference>
<keyword evidence="8 15" id="KW-0249">Electron transport</keyword>
<keyword evidence="12 17" id="KW-0472">Membrane</keyword>
<dbReference type="InterPro" id="IPR002429">
    <property type="entry name" value="CcO_II-like_C"/>
</dbReference>
<evidence type="ECO:0000256" key="10">
    <source>
        <dbReference type="ARBA" id="ARBA00023004"/>
    </source>
</evidence>
<dbReference type="PROSITE" id="PS50999">
    <property type="entry name" value="COX2_TM"/>
    <property type="match status" value="1"/>
</dbReference>
<keyword evidence="4 14" id="KW-0349">Heme</keyword>
<evidence type="ECO:0000259" key="19">
    <source>
        <dbReference type="PROSITE" id="PS50999"/>
    </source>
</evidence>
<dbReference type="NCBIfam" id="TIGR02866">
    <property type="entry name" value="CoxB"/>
    <property type="match status" value="1"/>
</dbReference>
<accession>A0A3L7K1Q7</accession>
<evidence type="ECO:0000256" key="13">
    <source>
        <dbReference type="ARBA" id="ARBA00024688"/>
    </source>
</evidence>
<dbReference type="PROSITE" id="PS51007">
    <property type="entry name" value="CYTC"/>
    <property type="match status" value="1"/>
</dbReference>
<name>A0A3L7K1Q7_9BACI</name>
<evidence type="ECO:0000256" key="15">
    <source>
        <dbReference type="RuleBase" id="RU000456"/>
    </source>
</evidence>
<keyword evidence="5 15" id="KW-0679">Respiratory chain</keyword>
<comment type="cofactor">
    <cofactor evidence="16">
        <name>Cu cation</name>
        <dbReference type="ChEBI" id="CHEBI:23378"/>
    </cofactor>
    <text evidence="16">Binds a copper A center.</text>
</comment>
<dbReference type="GO" id="GO:0004129">
    <property type="term" value="F:cytochrome-c oxidase activity"/>
    <property type="evidence" value="ECO:0007669"/>
    <property type="project" value="UniProtKB-EC"/>
</dbReference>
<dbReference type="PROSITE" id="PS51257">
    <property type="entry name" value="PROKAR_LIPOPROTEIN"/>
    <property type="match status" value="1"/>
</dbReference>
<evidence type="ECO:0000256" key="6">
    <source>
        <dbReference type="ARBA" id="ARBA00022692"/>
    </source>
</evidence>
<feature type="domain" description="Cytochrome oxidase subunit II copper A binding" evidence="18">
    <location>
        <begin position="123"/>
        <end position="235"/>
    </location>
</feature>
<dbReference type="CDD" id="cd04213">
    <property type="entry name" value="CuRO_CcO_Caa3_II"/>
    <property type="match status" value="1"/>
</dbReference>
<dbReference type="PANTHER" id="PTHR22888">
    <property type="entry name" value="CYTOCHROME C OXIDASE, SUBUNIT II"/>
    <property type="match status" value="1"/>
</dbReference>
<evidence type="ECO:0000256" key="1">
    <source>
        <dbReference type="ARBA" id="ARBA00004141"/>
    </source>
</evidence>
<keyword evidence="11 16" id="KW-0186">Copper</keyword>
<keyword evidence="7 14" id="KW-0479">Metal-binding</keyword>
<comment type="caution">
    <text evidence="21">The sequence shown here is derived from an EMBL/GenBank/DDBJ whole genome shotgun (WGS) entry which is preliminary data.</text>
</comment>
<evidence type="ECO:0000256" key="16">
    <source>
        <dbReference type="RuleBase" id="RU004024"/>
    </source>
</evidence>
<dbReference type="InterPro" id="IPR011759">
    <property type="entry name" value="Cyt_c_oxidase_su2_TM_dom"/>
</dbReference>
<dbReference type="InterPro" id="IPR036257">
    <property type="entry name" value="Cyt_c_oxidase_su2_TM_sf"/>
</dbReference>
<dbReference type="InterPro" id="IPR045187">
    <property type="entry name" value="CcO_II"/>
</dbReference>
<dbReference type="PROSITE" id="PS50857">
    <property type="entry name" value="COX2_CUA"/>
    <property type="match status" value="1"/>
</dbReference>
<dbReference type="GO" id="GO:0005507">
    <property type="term" value="F:copper ion binding"/>
    <property type="evidence" value="ECO:0007669"/>
    <property type="project" value="InterPro"/>
</dbReference>
<organism evidence="21 22">
    <name type="scientific">Falsibacillus albus</name>
    <dbReference type="NCBI Taxonomy" id="2478915"/>
    <lineage>
        <taxon>Bacteria</taxon>
        <taxon>Bacillati</taxon>
        <taxon>Bacillota</taxon>
        <taxon>Bacilli</taxon>
        <taxon>Bacillales</taxon>
        <taxon>Bacillaceae</taxon>
        <taxon>Falsibacillus</taxon>
    </lineage>
</organism>
<evidence type="ECO:0000256" key="3">
    <source>
        <dbReference type="ARBA" id="ARBA00022448"/>
    </source>
</evidence>
<feature type="domain" description="Cytochrome oxidase subunit II transmembrane region profile" evidence="19">
    <location>
        <begin position="19"/>
        <end position="117"/>
    </location>
</feature>
<evidence type="ECO:0000256" key="9">
    <source>
        <dbReference type="ARBA" id="ARBA00022989"/>
    </source>
</evidence>
<feature type="domain" description="Cytochrome c" evidence="20">
    <location>
        <begin position="245"/>
        <end position="337"/>
    </location>
</feature>
<dbReference type="InterPro" id="IPR014222">
    <property type="entry name" value="Cyt_c_oxidase_su2"/>
</dbReference>
<dbReference type="EMBL" id="RCVZ01000003">
    <property type="protein sequence ID" value="RLQ96730.1"/>
    <property type="molecule type" value="Genomic_DNA"/>
</dbReference>
<keyword evidence="21" id="KW-0560">Oxidoreductase</keyword>
<dbReference type="PANTHER" id="PTHR22888:SF10">
    <property type="entry name" value="CYTOCHROME C OXIDASE SUBUNIT 2"/>
    <property type="match status" value="1"/>
</dbReference>
<dbReference type="GO" id="GO:0005886">
    <property type="term" value="C:plasma membrane"/>
    <property type="evidence" value="ECO:0007669"/>
    <property type="project" value="UniProtKB-SubCell"/>
</dbReference>
<comment type="catalytic activity">
    <reaction evidence="16">
        <text>4 Fe(II)-[cytochrome c] + O2 + 8 H(+)(in) = 4 Fe(III)-[cytochrome c] + 2 H2O + 4 H(+)(out)</text>
        <dbReference type="Rhea" id="RHEA:11436"/>
        <dbReference type="Rhea" id="RHEA-COMP:10350"/>
        <dbReference type="Rhea" id="RHEA-COMP:14399"/>
        <dbReference type="ChEBI" id="CHEBI:15377"/>
        <dbReference type="ChEBI" id="CHEBI:15378"/>
        <dbReference type="ChEBI" id="CHEBI:15379"/>
        <dbReference type="ChEBI" id="CHEBI:29033"/>
        <dbReference type="ChEBI" id="CHEBI:29034"/>
        <dbReference type="EC" id="7.1.1.9"/>
    </reaction>
</comment>
<gene>
    <name evidence="21" type="primary">coxB</name>
    <name evidence="21" type="ORF">D9X91_06400</name>
</gene>
<dbReference type="Gene3D" id="1.10.287.90">
    <property type="match status" value="1"/>
</dbReference>
<dbReference type="PRINTS" id="PR01166">
    <property type="entry name" value="CYCOXIDASEII"/>
</dbReference>
<dbReference type="GO" id="GO:0020037">
    <property type="term" value="F:heme binding"/>
    <property type="evidence" value="ECO:0007669"/>
    <property type="project" value="InterPro"/>
</dbReference>
<reference evidence="21 22" key="1">
    <citation type="submission" date="2018-10" db="EMBL/GenBank/DDBJ databases">
        <title>Falsibacillus sp. genome draft.</title>
        <authorList>
            <person name="Shi S."/>
        </authorList>
    </citation>
    <scope>NUCLEOTIDE SEQUENCE [LARGE SCALE GENOMIC DNA]</scope>
    <source>
        <strain evidence="21 22">GY 10110</strain>
    </source>
</reference>
<keyword evidence="22" id="KW-1185">Reference proteome</keyword>
<evidence type="ECO:0000256" key="2">
    <source>
        <dbReference type="ARBA" id="ARBA00007866"/>
    </source>
</evidence>
<dbReference type="InterPro" id="IPR009056">
    <property type="entry name" value="Cyt_c-like_dom"/>
</dbReference>
<dbReference type="Gene3D" id="2.60.40.420">
    <property type="entry name" value="Cupredoxins - blue copper proteins"/>
    <property type="match status" value="1"/>
</dbReference>
<dbReference type="OrthoDB" id="9781261at2"/>
<dbReference type="Pfam" id="PF00116">
    <property type="entry name" value="COX2"/>
    <property type="match status" value="1"/>
</dbReference>
<evidence type="ECO:0000256" key="12">
    <source>
        <dbReference type="ARBA" id="ARBA00023136"/>
    </source>
</evidence>